<gene>
    <name evidence="1" type="ORF">BKM31_42380</name>
</gene>
<sequence>MTIQWGADSLLPLDSPYNGTTVADHVINHYYAGQPHDQIVFWGRYFTNAYYPQYTWRGDGEARALVNAVRGYRPGGSGWVVPIDVPDQSAVGGGYGAGYAEGLTFADAITAALSAIVSLPGGQTLHVYLDVENGSLISTAYWQGWASAVNNHKIGTAYPLYACAYLGSIGGGTGSANAATIAAAQVSVATKCYGVWSNQPQLAGGVAACSSPGPSWAPATAAGLPALMWQYGDAGVCRQYYGMNTPVDLNVTDPGTTGPYGNGECDYMLWCHT</sequence>
<dbReference type="KEGG" id="noa:BKM31_42380"/>
<evidence type="ECO:0000313" key="2">
    <source>
        <dbReference type="Proteomes" id="UP000190797"/>
    </source>
</evidence>
<name>A0A1V0AAP9_9ACTN</name>
<accession>A0A1V0AAP9</accession>
<dbReference type="Gene3D" id="3.20.20.80">
    <property type="entry name" value="Glycosidases"/>
    <property type="match status" value="1"/>
</dbReference>
<proteinExistence type="predicted"/>
<dbReference type="STRING" id="1909395.BKM31_42380"/>
<dbReference type="RefSeq" id="WP_080043530.1">
    <property type="nucleotide sequence ID" value="NZ_CP017717.1"/>
</dbReference>
<protein>
    <recommendedName>
        <fullName evidence="3">DUF1906 domain-containing protein</fullName>
    </recommendedName>
</protein>
<evidence type="ECO:0000313" key="1">
    <source>
        <dbReference type="EMBL" id="AQZ67222.1"/>
    </source>
</evidence>
<dbReference type="AlphaFoldDB" id="A0A1V0AAP9"/>
<dbReference type="EMBL" id="CP017717">
    <property type="protein sequence ID" value="AQZ67222.1"/>
    <property type="molecule type" value="Genomic_DNA"/>
</dbReference>
<reference evidence="2" key="1">
    <citation type="journal article" date="2017" name="Med. Chem. Commun.">
        <title>Nonomuraea sp. ATCC 55076 harbours the largest actinomycete chromosome to date and the kistamicin biosynthetic gene cluster.</title>
        <authorList>
            <person name="Nazari B."/>
            <person name="Forneris C.C."/>
            <person name="Gibson M.I."/>
            <person name="Moon K."/>
            <person name="Schramma K.R."/>
            <person name="Seyedsayamdost M.R."/>
        </authorList>
    </citation>
    <scope>NUCLEOTIDE SEQUENCE [LARGE SCALE GENOMIC DNA]</scope>
    <source>
        <strain evidence="2">ATCC 55076</strain>
    </source>
</reference>
<keyword evidence="2" id="KW-1185">Reference proteome</keyword>
<organism evidence="1 2">
    <name type="scientific">[Actinomadura] parvosata subsp. kistnae</name>
    <dbReference type="NCBI Taxonomy" id="1909395"/>
    <lineage>
        <taxon>Bacteria</taxon>
        <taxon>Bacillati</taxon>
        <taxon>Actinomycetota</taxon>
        <taxon>Actinomycetes</taxon>
        <taxon>Streptosporangiales</taxon>
        <taxon>Streptosporangiaceae</taxon>
        <taxon>Nonomuraea</taxon>
    </lineage>
</organism>
<dbReference type="Proteomes" id="UP000190797">
    <property type="component" value="Chromosome"/>
</dbReference>
<evidence type="ECO:0008006" key="3">
    <source>
        <dbReference type="Google" id="ProtNLM"/>
    </source>
</evidence>